<accession>A0ABY5PEP7</accession>
<gene>
    <name evidence="2" type="ORF">LRS13_19705</name>
</gene>
<organism evidence="2 3">
    <name type="scientific">Svornostia abyssi</name>
    <dbReference type="NCBI Taxonomy" id="2898438"/>
    <lineage>
        <taxon>Bacteria</taxon>
        <taxon>Bacillati</taxon>
        <taxon>Actinomycetota</taxon>
        <taxon>Thermoleophilia</taxon>
        <taxon>Solirubrobacterales</taxon>
        <taxon>Baekduiaceae</taxon>
        <taxon>Svornostia</taxon>
    </lineage>
</organism>
<dbReference type="Proteomes" id="UP001058860">
    <property type="component" value="Chromosome"/>
</dbReference>
<dbReference type="EMBL" id="CP088295">
    <property type="protein sequence ID" value="UUY02887.1"/>
    <property type="molecule type" value="Genomic_DNA"/>
</dbReference>
<evidence type="ECO:0000313" key="2">
    <source>
        <dbReference type="EMBL" id="UUY02887.1"/>
    </source>
</evidence>
<dbReference type="RefSeq" id="WP_353863409.1">
    <property type="nucleotide sequence ID" value="NZ_CP088295.1"/>
</dbReference>
<evidence type="ECO:0000313" key="3">
    <source>
        <dbReference type="Proteomes" id="UP001058860"/>
    </source>
</evidence>
<sequence>MEGTLMATYDITIALGQVGTDDDLGVELASALKALGIAVVTHDLVGRTLEIDMTVSAPDLATAATSAIRATRETCERAGVPDVEATSLSASRARTPEHTAA</sequence>
<feature type="region of interest" description="Disordered" evidence="1">
    <location>
        <begin position="78"/>
        <end position="101"/>
    </location>
</feature>
<protein>
    <submittedName>
        <fullName evidence="2">Uncharacterized protein</fullName>
    </submittedName>
</protein>
<keyword evidence="3" id="KW-1185">Reference proteome</keyword>
<proteinExistence type="predicted"/>
<evidence type="ECO:0000256" key="1">
    <source>
        <dbReference type="SAM" id="MobiDB-lite"/>
    </source>
</evidence>
<reference evidence="3" key="1">
    <citation type="submission" date="2021-11" db="EMBL/GenBank/DDBJ databases">
        <title>Cultivation dependent microbiological survey of springs from the worlds oldest radium mine currently devoted to the extraction of radon-saturated water.</title>
        <authorList>
            <person name="Kapinusova G."/>
            <person name="Smrhova T."/>
            <person name="Strejcek M."/>
            <person name="Suman J."/>
            <person name="Jani K."/>
            <person name="Pajer P."/>
            <person name="Uhlik O."/>
        </authorList>
    </citation>
    <scope>NUCLEOTIDE SEQUENCE [LARGE SCALE GENOMIC DNA]</scope>
    <source>
        <strain evidence="3">J379</strain>
    </source>
</reference>
<name>A0ABY5PEP7_9ACTN</name>